<sequence>MASDPKAASTPPSTLVKPRDQGIRIFTYPKLIFIFPTMIVALICGIGMELIGDRTNDPIQQEKAEVKAKAAAGEPVKVPAPMTLKHERFMTSQNLLGILFLGIFAFNLLMMAIDFPRFTVIAIILLVLLGLFFLLWIAAYFDADLLKPARVLVGGIYVVANSGFYFMVAAILALNFAVIYVTRYLDYWEILPNEILHHHGPLSDLERYPTLNLKFDKEIPDIFEFLFLGAGKLVLHVTEERKAIVLENVLFINSKEEGLKRMMSRLEVRVTTDQEVA</sequence>
<evidence type="ECO:0008006" key="3">
    <source>
        <dbReference type="Google" id="ProtNLM"/>
    </source>
</evidence>
<keyword evidence="1" id="KW-0472">Membrane</keyword>
<proteinExistence type="predicted"/>
<dbReference type="AlphaFoldDB" id="A0AAU7CP27"/>
<organism evidence="2">
    <name type="scientific">Singulisphaera sp. Ch08</name>
    <dbReference type="NCBI Taxonomy" id="3120278"/>
    <lineage>
        <taxon>Bacteria</taxon>
        <taxon>Pseudomonadati</taxon>
        <taxon>Planctomycetota</taxon>
        <taxon>Planctomycetia</taxon>
        <taxon>Isosphaerales</taxon>
        <taxon>Isosphaeraceae</taxon>
        <taxon>Singulisphaera</taxon>
    </lineage>
</organism>
<evidence type="ECO:0000313" key="2">
    <source>
        <dbReference type="EMBL" id="XBH06840.1"/>
    </source>
</evidence>
<dbReference type="EMBL" id="CP155447">
    <property type="protein sequence ID" value="XBH06840.1"/>
    <property type="molecule type" value="Genomic_DNA"/>
</dbReference>
<evidence type="ECO:0000256" key="1">
    <source>
        <dbReference type="SAM" id="Phobius"/>
    </source>
</evidence>
<keyword evidence="1" id="KW-1133">Transmembrane helix</keyword>
<protein>
    <recommendedName>
        <fullName evidence="3">DUF4956 domain-containing protein</fullName>
    </recommendedName>
</protein>
<dbReference type="RefSeq" id="WP_406699688.1">
    <property type="nucleotide sequence ID" value="NZ_CP155447.1"/>
</dbReference>
<feature type="transmembrane region" description="Helical" evidence="1">
    <location>
        <begin position="95"/>
        <end position="113"/>
    </location>
</feature>
<gene>
    <name evidence="2" type="ORF">V5E97_12595</name>
</gene>
<name>A0AAU7CP27_9BACT</name>
<reference evidence="2" key="1">
    <citation type="submission" date="2024-05" db="EMBL/GenBank/DDBJ databases">
        <title>Planctomycetes of the genus Singulisphaera possess chitinolytic capabilities.</title>
        <authorList>
            <person name="Ivanova A."/>
        </authorList>
    </citation>
    <scope>NUCLEOTIDE SEQUENCE</scope>
    <source>
        <strain evidence="2">Ch08T</strain>
    </source>
</reference>
<accession>A0AAU7CP27</accession>
<keyword evidence="1" id="KW-0812">Transmembrane</keyword>
<feature type="transmembrane region" description="Helical" evidence="1">
    <location>
        <begin position="151"/>
        <end position="181"/>
    </location>
</feature>
<feature type="transmembrane region" description="Helical" evidence="1">
    <location>
        <begin position="31"/>
        <end position="51"/>
    </location>
</feature>
<feature type="transmembrane region" description="Helical" evidence="1">
    <location>
        <begin position="119"/>
        <end position="139"/>
    </location>
</feature>